<evidence type="ECO:0008006" key="3">
    <source>
        <dbReference type="Google" id="ProtNLM"/>
    </source>
</evidence>
<sequence>MTEFSLASFSLSSVDLSVAGAIHRSDRYLMIRYDLRGDLGAIIIPSPALPSRQTNLWQTTCFEFFLGLNDSQRYWEFNLSPAGHWNAYRFDRYRRGMQEETALAAFPFEVQQSPDGLRLTIALNLDCLGLAKQRFEVAIAAVIESKTHGLTYWALAHPGLEADFHRRDSFLIKL</sequence>
<dbReference type="AlphaFoldDB" id="A0A8J7Z4S3"/>
<evidence type="ECO:0000313" key="2">
    <source>
        <dbReference type="Proteomes" id="UP000646053"/>
    </source>
</evidence>
<name>A0A8J7Z4S3_9CYAN</name>
<organism evidence="1 2">
    <name type="scientific">Myxacorys almedinensis A</name>
    <dbReference type="NCBI Taxonomy" id="2690445"/>
    <lineage>
        <taxon>Bacteria</taxon>
        <taxon>Bacillati</taxon>
        <taxon>Cyanobacteriota</taxon>
        <taxon>Cyanophyceae</taxon>
        <taxon>Leptolyngbyales</taxon>
        <taxon>Leptolyngbyaceae</taxon>
        <taxon>Myxacorys</taxon>
        <taxon>Myxacorys almedinensis</taxon>
    </lineage>
</organism>
<accession>A0A8J7Z4S3</accession>
<dbReference type="CDD" id="cd09627">
    <property type="entry name" value="DOMON_murB_like"/>
    <property type="match status" value="1"/>
</dbReference>
<keyword evidence="2" id="KW-1185">Reference proteome</keyword>
<protein>
    <recommendedName>
        <fullName evidence="3">DOMON-like domain-containing protein</fullName>
    </recommendedName>
</protein>
<dbReference type="EMBL" id="WVIE01000028">
    <property type="protein sequence ID" value="NDJ19345.1"/>
    <property type="molecule type" value="Genomic_DNA"/>
</dbReference>
<reference evidence="1" key="1">
    <citation type="submission" date="2019-12" db="EMBL/GenBank/DDBJ databases">
        <title>High-Quality draft genome sequences of three cyanobacteria isolated from the limestone walls of the Old Cathedral of Coimbra.</title>
        <authorList>
            <person name="Tiago I."/>
            <person name="Soares F."/>
            <person name="Portugal A."/>
        </authorList>
    </citation>
    <scope>NUCLEOTIDE SEQUENCE</scope>
    <source>
        <strain evidence="1">A</strain>
    </source>
</reference>
<comment type="caution">
    <text evidence="1">The sequence shown here is derived from an EMBL/GenBank/DDBJ whole genome shotgun (WGS) entry which is preliminary data.</text>
</comment>
<gene>
    <name evidence="1" type="ORF">GS601_18950</name>
</gene>
<dbReference type="RefSeq" id="WP_162424871.1">
    <property type="nucleotide sequence ID" value="NZ_WVIE01000028.1"/>
</dbReference>
<dbReference type="Gene3D" id="2.60.40.1190">
    <property type="match status" value="1"/>
</dbReference>
<evidence type="ECO:0000313" key="1">
    <source>
        <dbReference type="EMBL" id="NDJ19345.1"/>
    </source>
</evidence>
<proteinExistence type="predicted"/>
<dbReference type="Proteomes" id="UP000646053">
    <property type="component" value="Unassembled WGS sequence"/>
</dbReference>